<reference evidence="7" key="1">
    <citation type="submission" date="2016-02" db="EMBL/GenBank/DDBJ databases">
        <authorList>
            <person name="Rodrigo-Torres Lidia"/>
            <person name="Arahal R.David."/>
        </authorList>
    </citation>
    <scope>NUCLEOTIDE SEQUENCE [LARGE SCALE GENOMIC DNA]</scope>
    <source>
        <strain evidence="7">CECT 9029</strain>
    </source>
</reference>
<dbReference type="SUPFAM" id="SSF46785">
    <property type="entry name" value="Winged helix' DNA-binding domain"/>
    <property type="match status" value="1"/>
</dbReference>
<evidence type="ECO:0000313" key="7">
    <source>
        <dbReference type="Proteomes" id="UP000071641"/>
    </source>
</evidence>
<sequence>MKNKVNFNKNIINRYVFTMTKPDFNLLSVFLTVYELRSITAAAESLNMTQPGVSTALKRLKKQIGVELFVREGRGISPTHAAVQLANDIRPALEQMSLALSHVNRFTPQTERTFNVLANEVALQLLHAKVEQSPLFEKCRIQFNPVPRTESRLLEMLSMQKADLAIDVGKVNGQAFQTQPLFDETLRLICAKNHPRIGEQISKTQYYAEKHITLRIRRSNLFAADYFTKENLSERIISAECESISSMMALVGGSECVGMTSHLLAEKYAKLHNLKVLQPPFTSENIVHQLIWHKRNQHSPANLWLRNALCELIKDSAV</sequence>
<evidence type="ECO:0000313" key="6">
    <source>
        <dbReference type="EMBL" id="CZF84126.1"/>
    </source>
</evidence>
<keyword evidence="3" id="KW-0238">DNA-binding</keyword>
<dbReference type="PANTHER" id="PTHR30118">
    <property type="entry name" value="HTH-TYPE TRANSCRIPTIONAL REGULATOR LEUO-RELATED"/>
    <property type="match status" value="1"/>
</dbReference>
<dbReference type="PANTHER" id="PTHR30118:SF6">
    <property type="entry name" value="HTH-TYPE TRANSCRIPTIONAL REGULATOR LEUO"/>
    <property type="match status" value="1"/>
</dbReference>
<dbReference type="InterPro" id="IPR005119">
    <property type="entry name" value="LysR_subst-bd"/>
</dbReference>
<dbReference type="AlphaFoldDB" id="A0A128FCU6"/>
<dbReference type="Proteomes" id="UP000071641">
    <property type="component" value="Unassembled WGS sequence"/>
</dbReference>
<feature type="domain" description="HTH lysR-type" evidence="5">
    <location>
        <begin position="22"/>
        <end position="79"/>
    </location>
</feature>
<dbReference type="Pfam" id="PF03466">
    <property type="entry name" value="LysR_substrate"/>
    <property type="match status" value="1"/>
</dbReference>
<accession>A0A128FCU6</accession>
<keyword evidence="4" id="KW-0804">Transcription</keyword>
<gene>
    <name evidence="6" type="primary">leuO_2</name>
    <name evidence="6" type="ORF">GCE9029_04216</name>
</gene>
<dbReference type="EMBL" id="FIZX01000004">
    <property type="protein sequence ID" value="CZF84126.1"/>
    <property type="molecule type" value="Genomic_DNA"/>
</dbReference>
<dbReference type="STRING" id="1796497.GCE9029_04216"/>
<dbReference type="Gene3D" id="3.40.190.10">
    <property type="entry name" value="Periplasmic binding protein-like II"/>
    <property type="match status" value="2"/>
</dbReference>
<keyword evidence="7" id="KW-1185">Reference proteome</keyword>
<dbReference type="PROSITE" id="PS50931">
    <property type="entry name" value="HTH_LYSR"/>
    <property type="match status" value="1"/>
</dbReference>
<evidence type="ECO:0000259" key="5">
    <source>
        <dbReference type="PROSITE" id="PS50931"/>
    </source>
</evidence>
<name>A0A128FCU6_9GAMM</name>
<dbReference type="InterPro" id="IPR000847">
    <property type="entry name" value="LysR_HTH_N"/>
</dbReference>
<dbReference type="GO" id="GO:0003700">
    <property type="term" value="F:DNA-binding transcription factor activity"/>
    <property type="evidence" value="ECO:0007669"/>
    <property type="project" value="InterPro"/>
</dbReference>
<dbReference type="InterPro" id="IPR050389">
    <property type="entry name" value="LysR-type_TF"/>
</dbReference>
<evidence type="ECO:0000256" key="2">
    <source>
        <dbReference type="ARBA" id="ARBA00023015"/>
    </source>
</evidence>
<dbReference type="InterPro" id="IPR036388">
    <property type="entry name" value="WH-like_DNA-bd_sf"/>
</dbReference>
<evidence type="ECO:0000256" key="3">
    <source>
        <dbReference type="ARBA" id="ARBA00023125"/>
    </source>
</evidence>
<comment type="similarity">
    <text evidence="1">Belongs to the LysR transcriptional regulatory family.</text>
</comment>
<protein>
    <submittedName>
        <fullName evidence="6">HTH-type transcriptional regulator LeuO</fullName>
    </submittedName>
</protein>
<dbReference type="PRINTS" id="PR00039">
    <property type="entry name" value="HTHLYSR"/>
</dbReference>
<organism evidence="6 7">
    <name type="scientific">Grimontia celer</name>
    <dbReference type="NCBI Taxonomy" id="1796497"/>
    <lineage>
        <taxon>Bacteria</taxon>
        <taxon>Pseudomonadati</taxon>
        <taxon>Pseudomonadota</taxon>
        <taxon>Gammaproteobacteria</taxon>
        <taxon>Vibrionales</taxon>
        <taxon>Vibrionaceae</taxon>
        <taxon>Grimontia</taxon>
    </lineage>
</organism>
<evidence type="ECO:0000256" key="1">
    <source>
        <dbReference type="ARBA" id="ARBA00009437"/>
    </source>
</evidence>
<dbReference type="SUPFAM" id="SSF53850">
    <property type="entry name" value="Periplasmic binding protein-like II"/>
    <property type="match status" value="1"/>
</dbReference>
<dbReference type="Gene3D" id="1.10.10.10">
    <property type="entry name" value="Winged helix-like DNA-binding domain superfamily/Winged helix DNA-binding domain"/>
    <property type="match status" value="1"/>
</dbReference>
<dbReference type="CDD" id="cd08466">
    <property type="entry name" value="PBP2_LeuO"/>
    <property type="match status" value="1"/>
</dbReference>
<dbReference type="Pfam" id="PF00126">
    <property type="entry name" value="HTH_1"/>
    <property type="match status" value="1"/>
</dbReference>
<proteinExistence type="inferred from homology"/>
<keyword evidence="2" id="KW-0805">Transcription regulation</keyword>
<evidence type="ECO:0000256" key="4">
    <source>
        <dbReference type="ARBA" id="ARBA00023163"/>
    </source>
</evidence>
<dbReference type="GO" id="GO:0003677">
    <property type="term" value="F:DNA binding"/>
    <property type="evidence" value="ECO:0007669"/>
    <property type="project" value="UniProtKB-KW"/>
</dbReference>
<dbReference type="InterPro" id="IPR036390">
    <property type="entry name" value="WH_DNA-bd_sf"/>
</dbReference>